<evidence type="ECO:0000313" key="3">
    <source>
        <dbReference type="EMBL" id="OGD64840.1"/>
    </source>
</evidence>
<dbReference type="PANTHER" id="PTHR10885">
    <property type="entry name" value="ISOPENTENYL-DIPHOSPHATE DELTA-ISOMERASE"/>
    <property type="match status" value="1"/>
</dbReference>
<dbReference type="CDD" id="cd04692">
    <property type="entry name" value="NUDIX_Hydrolase"/>
    <property type="match status" value="1"/>
</dbReference>
<dbReference type="GO" id="GO:0009240">
    <property type="term" value="P:isopentenyl diphosphate biosynthetic process"/>
    <property type="evidence" value="ECO:0007669"/>
    <property type="project" value="TreeGrafter"/>
</dbReference>
<dbReference type="PROSITE" id="PS00893">
    <property type="entry name" value="NUDIX_BOX"/>
    <property type="match status" value="1"/>
</dbReference>
<keyword evidence="1" id="KW-0378">Hydrolase</keyword>
<dbReference type="EMBL" id="MEZX01000002">
    <property type="protein sequence ID" value="OGD64840.1"/>
    <property type="molecule type" value="Genomic_DNA"/>
</dbReference>
<dbReference type="InterPro" id="IPR000086">
    <property type="entry name" value="NUDIX_hydrolase_dom"/>
</dbReference>
<name>A0A1F5EC16_9BACT</name>
<reference evidence="3 4" key="1">
    <citation type="journal article" date="2016" name="Nat. Commun.">
        <title>Thousands of microbial genomes shed light on interconnected biogeochemical processes in an aquifer system.</title>
        <authorList>
            <person name="Anantharaman K."/>
            <person name="Brown C.T."/>
            <person name="Hug L.A."/>
            <person name="Sharon I."/>
            <person name="Castelle C.J."/>
            <person name="Probst A.J."/>
            <person name="Thomas B.C."/>
            <person name="Singh A."/>
            <person name="Wilkins M.J."/>
            <person name="Karaoz U."/>
            <person name="Brodie E.L."/>
            <person name="Williams K.H."/>
            <person name="Hubbard S.S."/>
            <person name="Banfield J.F."/>
        </authorList>
    </citation>
    <scope>NUCLEOTIDE SEQUENCE [LARGE SCALE GENOMIC DNA]</scope>
</reference>
<comment type="caution">
    <text evidence="3">The sequence shown here is derived from an EMBL/GenBank/DDBJ whole genome shotgun (WGS) entry which is preliminary data.</text>
</comment>
<dbReference type="GO" id="GO:0005737">
    <property type="term" value="C:cytoplasm"/>
    <property type="evidence" value="ECO:0007669"/>
    <property type="project" value="TreeGrafter"/>
</dbReference>
<dbReference type="SUPFAM" id="SSF55811">
    <property type="entry name" value="Nudix"/>
    <property type="match status" value="1"/>
</dbReference>
<dbReference type="GO" id="GO:0016787">
    <property type="term" value="F:hydrolase activity"/>
    <property type="evidence" value="ECO:0007669"/>
    <property type="project" value="UniProtKB-KW"/>
</dbReference>
<proteinExistence type="predicted"/>
<dbReference type="AlphaFoldDB" id="A0A1F5EC16"/>
<dbReference type="Pfam" id="PF00293">
    <property type="entry name" value="NUDIX"/>
    <property type="match status" value="1"/>
</dbReference>
<dbReference type="InterPro" id="IPR015797">
    <property type="entry name" value="NUDIX_hydrolase-like_dom_sf"/>
</dbReference>
<accession>A0A1F5EC16</accession>
<dbReference type="PANTHER" id="PTHR10885:SF20">
    <property type="entry name" value="NUDIX HYDROLASE DOMAIN-CONTAINING PROTEIN"/>
    <property type="match status" value="1"/>
</dbReference>
<dbReference type="PROSITE" id="PS51462">
    <property type="entry name" value="NUDIX"/>
    <property type="match status" value="1"/>
</dbReference>
<dbReference type="GO" id="GO:0004452">
    <property type="term" value="F:isopentenyl-diphosphate delta-isomerase activity"/>
    <property type="evidence" value="ECO:0007669"/>
    <property type="project" value="TreeGrafter"/>
</dbReference>
<organism evidence="3 4">
    <name type="scientific">Candidatus Berkelbacteria bacterium RIFCSPLOWO2_01_FULL_50_28</name>
    <dbReference type="NCBI Taxonomy" id="1797471"/>
    <lineage>
        <taxon>Bacteria</taxon>
        <taxon>Candidatus Berkelbacteria</taxon>
    </lineage>
</organism>
<feature type="domain" description="Nudix hydrolase" evidence="2">
    <location>
        <begin position="30"/>
        <end position="170"/>
    </location>
</feature>
<dbReference type="Proteomes" id="UP000177481">
    <property type="component" value="Unassembled WGS sequence"/>
</dbReference>
<evidence type="ECO:0000256" key="1">
    <source>
        <dbReference type="ARBA" id="ARBA00022801"/>
    </source>
</evidence>
<dbReference type="STRING" id="1797471.A3A71_02225"/>
<evidence type="ECO:0000313" key="4">
    <source>
        <dbReference type="Proteomes" id="UP000177481"/>
    </source>
</evidence>
<protein>
    <recommendedName>
        <fullName evidence="2">Nudix hydrolase domain-containing protein</fullName>
    </recommendedName>
</protein>
<gene>
    <name evidence="3" type="ORF">A3A71_02225</name>
</gene>
<sequence>MSDERFDVLDESGQKLGKVLHRDEVHRRGLWHKSAHVWIINSKQELLLQKRAPQKETSPNMWDISVAGHVPAGETPISAAIREAQEELGLHLEDKDFRHLFTVTQEKKVRNDYINREFNDVYLVSGDFNPSTFLLQEEEVSEVKYIDYRKLESLLAAKYPDYLDHPDEFRELFKYLHKKYRN</sequence>
<dbReference type="Gene3D" id="3.90.79.10">
    <property type="entry name" value="Nucleoside Triphosphate Pyrophosphohydrolase"/>
    <property type="match status" value="1"/>
</dbReference>
<evidence type="ECO:0000259" key="2">
    <source>
        <dbReference type="PROSITE" id="PS51462"/>
    </source>
</evidence>
<dbReference type="InterPro" id="IPR020084">
    <property type="entry name" value="NUDIX_hydrolase_CS"/>
</dbReference>